<gene>
    <name evidence="2" type="ORF">CCMP2556_LOCUS25318</name>
</gene>
<evidence type="ECO:0000313" key="2">
    <source>
        <dbReference type="EMBL" id="CAK9049463.1"/>
    </source>
</evidence>
<evidence type="ECO:0000313" key="3">
    <source>
        <dbReference type="Proteomes" id="UP001642484"/>
    </source>
</evidence>
<feature type="chain" id="PRO_5046809825" evidence="1">
    <location>
        <begin position="17"/>
        <end position="1983"/>
    </location>
</feature>
<feature type="signal peptide" evidence="1">
    <location>
        <begin position="1"/>
        <end position="16"/>
    </location>
</feature>
<keyword evidence="1" id="KW-0732">Signal</keyword>
<protein>
    <submittedName>
        <fullName evidence="2">Uncharacterized protein</fullName>
    </submittedName>
</protein>
<sequence>MIFSILLLLRIQAGHAQGCPSLLVQLEEPGQAMTCGVPCQLMELTKADECRFDISACGESVPAGTSCPVACRSPFFGEAALASCPPGNTNRATVAEWTAPDCDLFASDCTKDPGPLPDAYVEVPPDDPNGVTTYGCAAGFAGNAVARCVPDDVCQSTLQYFGCEKTAACAAPIELIGCELDVTGCSDVQPGGSCEVKCRDPYAGWPSWALCKPDNVNSEIGLLVVKPECTLLCDDPPNEPEGYIKVSGGNGWACAPGYGGEADWTCVIDSVCASKKVLSGCSQLARCILPVENSCMYDFTECIGESAAPGSSCKVHCKRPYQGNSTSASCPLGNTDPLRELDWEAPVCTLSCAEVANVPVGYLSHPYLRVYGGWQCASGYAGVPMITCGTDLNCNPQLQFAGCSALLPCDPPTLTAGEQCSYQHACISVRSGDSCEVTCRPPYVGGIATATCPPNNTLLGQKLNWAVPDCNLECPMPNPLPAGYLSNGLGPDGKQAWICAPRWKANPEAKAECNIHDGDCVAAYTFSGCVPERECAVPHDAPCSVDWSQCHNVFAGETCEVSCGPSFTGNTTDARCPAGNIDPTTPLEWTFPGCVLTCQDPVDPPGYVKTRFMCATNYSGSPSSRCAADFLDQCNPTYSFSGCNLRVPCAPPRVGQGRGARSSSYSAEDQLCMFDFSECQSVPPGGNCTIRCGSDYLGRSTIAYCPSDNTDPNGELVYLEPICSLKPCEMNVPAGYIETPCGWVCDEGYIGEVSWYCAAVGSAPGQCRSELVISGCTLTVECAPLFVNDTCRTNASQCMSLQPGQGCNVTCAEPYTGGQGENATWAYCPGSTTRTGQQPVWGTLLGEWAIDCDVECALPDPIPVGYVLSNGRWLCDVNNQYSGAALAECIVNDTNCEPEYVLSGCFPTTPCDFPSIDSCQHDVSACPSDGKLLSGTSCEVKCLSPYMTPLGEPHGTMECRDPNIDPLGAVWTPPSCILGCSEPSSQTGYRNVFGEWQCAPGYRGPGAIWSECVVDETSCVAFPRLFGCEPYVPCLAPSLTPEQQCMIDLENGFCNGVDPGEVCTVYCKTPYAGDKLGAGCPADNIDPAKVINWLAPVCHCPVPIPLPEGYWYLAWSTYACAPGYYGQASYRCEIDLVTCLPNVILTGCYPLSPCDRPQVDDYELCKLDFTECQGPIQPGESCNVTCKEGFNANTTYAECPADNTVANFAPDLDLYCGEYTCLSADDWAAENPLPRGYDVGTWRCADGFRGSVSVSCAQSDECGGTLQLFGCVPLMPCSTPRLQGRDLCRYNFSECEDTFSGGFCEFHCVPPFSGRPGRAFCKPDNVDPHTELEFIPPDCSLQCPDPNPVPPGYVKIENCGWQCAPGYDGRPQEHCDVDDDCNPQLTLSGCAREEKCILPPSEMFDPCRFDFSGCGAETPPGSSCEVKCKAPFSGQNFLATCPQGNTIPRHPLTWNNESCTLACPMPEPVPLGFALRQDLEPPDSGWICSQGYVGQAEATCMQSPGCGAPILRLSGCDENVPCKNPAGHNQCEFESFCGPTIAPGASCETRCKFPYEGNSSMASCPNPNTQRDGPADWEAPDCNLMCPQIAPHILHPNYTLGEQGVVEDVVCAEGAVGAAAVECRINTTTCEAFWHFWGCLMLQPCILPVVHQCRTDVGNCSRVYPGEFCIMSCQEGYSGGDVVGRCPVDNTDAAQVLEFDSSLRCDCFPPAAQAGYELVRNSGDGGEWRCKEGWTGTAQATCRIDPATCQSNVTLSGCVALRHCSPPSLAYMGDPSDCQMIPAGETCESRCAPSDCISGGPLQFICPSENTNAKQEAQWLSGVCKIRCEVCRNTPFIDSDPRPNYIAGTLQFGEAHAKGKMPVLPISGIHGYRVFFADDCGTQVGQTLGYVDRSDKVYECCAATAYSFDVSSEIPEMATQLLIAINSSFGELPFGRRIDYMDLTQTELVSTQKPITSRCKLDGVGSLSILVLVQLIAVQGFDF</sequence>
<dbReference type="EMBL" id="CAXAMN010016969">
    <property type="protein sequence ID" value="CAK9049463.1"/>
    <property type="molecule type" value="Genomic_DNA"/>
</dbReference>
<keyword evidence="3" id="KW-1185">Reference proteome</keyword>
<accession>A0ABP0ME59</accession>
<comment type="caution">
    <text evidence="2">The sequence shown here is derived from an EMBL/GenBank/DDBJ whole genome shotgun (WGS) entry which is preliminary data.</text>
</comment>
<evidence type="ECO:0000256" key="1">
    <source>
        <dbReference type="SAM" id="SignalP"/>
    </source>
</evidence>
<reference evidence="2 3" key="1">
    <citation type="submission" date="2024-02" db="EMBL/GenBank/DDBJ databases">
        <authorList>
            <person name="Chen Y."/>
            <person name="Shah S."/>
            <person name="Dougan E. K."/>
            <person name="Thang M."/>
            <person name="Chan C."/>
        </authorList>
    </citation>
    <scope>NUCLEOTIDE SEQUENCE [LARGE SCALE GENOMIC DNA]</scope>
</reference>
<proteinExistence type="predicted"/>
<organism evidence="2 3">
    <name type="scientific">Durusdinium trenchii</name>
    <dbReference type="NCBI Taxonomy" id="1381693"/>
    <lineage>
        <taxon>Eukaryota</taxon>
        <taxon>Sar</taxon>
        <taxon>Alveolata</taxon>
        <taxon>Dinophyceae</taxon>
        <taxon>Suessiales</taxon>
        <taxon>Symbiodiniaceae</taxon>
        <taxon>Durusdinium</taxon>
    </lineage>
</organism>
<dbReference type="Proteomes" id="UP001642484">
    <property type="component" value="Unassembled WGS sequence"/>
</dbReference>
<name>A0ABP0ME59_9DINO</name>